<protein>
    <submittedName>
        <fullName evidence="2">Uncharacterized protein</fullName>
    </submittedName>
</protein>
<dbReference type="EMBL" id="CNGE01000191">
    <property type="protein sequence ID" value="CKS15220.1"/>
    <property type="molecule type" value="Genomic_DNA"/>
</dbReference>
<dbReference type="AlphaFoldDB" id="A0A655A3Q3"/>
<name>A0A655A3Q3_MYCTX</name>
<proteinExistence type="predicted"/>
<reference evidence="2 3" key="1">
    <citation type="submission" date="2015-03" db="EMBL/GenBank/DDBJ databases">
        <authorList>
            <consortium name="Pathogen Informatics"/>
        </authorList>
    </citation>
    <scope>NUCLEOTIDE SEQUENCE [LARGE SCALE GENOMIC DNA]</scope>
    <source>
        <strain evidence="2 3">Bir 172</strain>
    </source>
</reference>
<evidence type="ECO:0000313" key="2">
    <source>
        <dbReference type="EMBL" id="CKS15220.1"/>
    </source>
</evidence>
<dbReference type="Proteomes" id="UP000048948">
    <property type="component" value="Unassembled WGS sequence"/>
</dbReference>
<sequence length="247" mass="27432">MLVVGVQPTRRYHAQVQRRRTDPTHVADQRHNMSQQFCLLLAAPNRVPEAGTQQRHRQLVDTGAPQHMSPPLIGEMCAEARRRRIHRASGDVGDRARHRDAANLCPNRHRVRRDAVDEIHRAVDGVEHPSDPVGGCSRHVGGTTTFLPENRVTGPKLSQPITQEPLRVGVDHGHRIGRAALRAHRAVAVARPGDAENLGPTTANEGRRLGSKVFGHRAQPRGFVVRSCHRPIASQSPPAWWRGLQRP</sequence>
<evidence type="ECO:0000256" key="1">
    <source>
        <dbReference type="SAM" id="MobiDB-lite"/>
    </source>
</evidence>
<evidence type="ECO:0000313" key="3">
    <source>
        <dbReference type="Proteomes" id="UP000048948"/>
    </source>
</evidence>
<accession>A0A655A3Q3</accession>
<feature type="region of interest" description="Disordered" evidence="1">
    <location>
        <begin position="125"/>
        <end position="157"/>
    </location>
</feature>
<gene>
    <name evidence="2" type="ORF">ERS027646_01353</name>
</gene>
<organism evidence="2 3">
    <name type="scientific">Mycobacterium tuberculosis</name>
    <dbReference type="NCBI Taxonomy" id="1773"/>
    <lineage>
        <taxon>Bacteria</taxon>
        <taxon>Bacillati</taxon>
        <taxon>Actinomycetota</taxon>
        <taxon>Actinomycetes</taxon>
        <taxon>Mycobacteriales</taxon>
        <taxon>Mycobacteriaceae</taxon>
        <taxon>Mycobacterium</taxon>
        <taxon>Mycobacterium tuberculosis complex</taxon>
    </lineage>
</organism>